<dbReference type="Pfam" id="PF04397">
    <property type="entry name" value="LytTR"/>
    <property type="match status" value="1"/>
</dbReference>
<keyword evidence="1" id="KW-0597">Phosphoprotein</keyword>
<keyword evidence="2" id="KW-0472">Membrane</keyword>
<dbReference type="SMART" id="SM00850">
    <property type="entry name" value="LytTR"/>
    <property type="match status" value="1"/>
</dbReference>
<evidence type="ECO:0000256" key="1">
    <source>
        <dbReference type="ARBA" id="ARBA00022553"/>
    </source>
</evidence>
<dbReference type="InterPro" id="IPR015943">
    <property type="entry name" value="WD40/YVTN_repeat-like_dom_sf"/>
</dbReference>
<evidence type="ECO:0000313" key="4">
    <source>
        <dbReference type="EMBL" id="MBA9075014.1"/>
    </source>
</evidence>
<proteinExistence type="predicted"/>
<dbReference type="Gene3D" id="2.60.40.10">
    <property type="entry name" value="Immunoglobulins"/>
    <property type="match status" value="1"/>
</dbReference>
<dbReference type="PANTHER" id="PTHR43547:SF2">
    <property type="entry name" value="HYBRID SIGNAL TRANSDUCTION HISTIDINE KINASE C"/>
    <property type="match status" value="1"/>
</dbReference>
<dbReference type="InterPro" id="IPR011123">
    <property type="entry name" value="Y_Y_Y"/>
</dbReference>
<dbReference type="Gene3D" id="2.40.50.1020">
    <property type="entry name" value="LytTr DNA-binding domain"/>
    <property type="match status" value="1"/>
</dbReference>
<organism evidence="4 5">
    <name type="scientific">Flavobacterium gossypii</name>
    <dbReference type="NCBI Taxonomy" id="1646119"/>
    <lineage>
        <taxon>Bacteria</taxon>
        <taxon>Pseudomonadati</taxon>
        <taxon>Bacteroidota</taxon>
        <taxon>Flavobacteriia</taxon>
        <taxon>Flavobacteriales</taxon>
        <taxon>Flavobacteriaceae</taxon>
        <taxon>Flavobacterium</taxon>
    </lineage>
</organism>
<keyword evidence="2" id="KW-1133">Transmembrane helix</keyword>
<protein>
    <submittedName>
        <fullName evidence="4">Ligand-binding sensor domain-containing protein</fullName>
    </submittedName>
</protein>
<accession>A0ABR6DU81</accession>
<comment type="caution">
    <text evidence="4">The sequence shown here is derived from an EMBL/GenBank/DDBJ whole genome shotgun (WGS) entry which is preliminary data.</text>
</comment>
<dbReference type="EMBL" id="JACJIS010000004">
    <property type="protein sequence ID" value="MBA9075014.1"/>
    <property type="molecule type" value="Genomic_DNA"/>
</dbReference>
<keyword evidence="2" id="KW-0812">Transmembrane</keyword>
<evidence type="ECO:0000313" key="5">
    <source>
        <dbReference type="Proteomes" id="UP000555003"/>
    </source>
</evidence>
<name>A0ABR6DU81_9FLAO</name>
<dbReference type="Pfam" id="PF07494">
    <property type="entry name" value="Reg_prop"/>
    <property type="match status" value="1"/>
</dbReference>
<gene>
    <name evidence="4" type="ORF">GGR22_003191</name>
</gene>
<reference evidence="4 5" key="1">
    <citation type="submission" date="2020-08" db="EMBL/GenBank/DDBJ databases">
        <title>Genomic Encyclopedia of Type Strains, Phase IV (KMG-IV): sequencing the most valuable type-strain genomes for metagenomic binning, comparative biology and taxonomic classification.</title>
        <authorList>
            <person name="Goeker M."/>
        </authorList>
    </citation>
    <scope>NUCLEOTIDE SEQUENCE [LARGE SCALE GENOMIC DNA]</scope>
    <source>
        <strain evidence="4 5">DSM 100397</strain>
    </source>
</reference>
<dbReference type="RefSeq" id="WP_182494411.1">
    <property type="nucleotide sequence ID" value="NZ_JACJIS010000004.1"/>
</dbReference>
<keyword evidence="5" id="KW-1185">Reference proteome</keyword>
<dbReference type="PROSITE" id="PS50930">
    <property type="entry name" value="HTH_LYTTR"/>
    <property type="match status" value="1"/>
</dbReference>
<evidence type="ECO:0000256" key="2">
    <source>
        <dbReference type="SAM" id="Phobius"/>
    </source>
</evidence>
<sequence length="861" mass="98485">MQQKILLVLFFIPCFLFSQDYIYKEFGLNEGLPSLQVYNLYQDKNGIVWFATDRGIANYNGYEIKSFGVKDGLPSNVVLSFHPQADGKVYCSTFDNVLFYFEAGIKGFKPYPYNAVLKQSLLENQTIQNVYFDEAGRLHVGCNYKIGKLVIDKKGAVVENKKKGTSYLKSEGNYAVYEKHKNTLFYYLSDDISKLSPKATSMPCTDTKIEIVGLPNFEYLIYRNEFEISIRDKSGTILKRVESRLRPLIVRAVDSTHFFIGYLFGGGTIVDVQGNVTASFLKDQSITNFLIDREGGYWFTTLYSGVFYVKEPKIRVFNQNNIDIPIYSLTKNPNNELFASYDNGRVLKIDHDGNSSIYSNSNNMVRSFMEHDARTGHSLLYSEYKFVKKGKQTQVDMLPSYVLKFSEPTDKGLLVTQLGGVLSVDLNGNTPEQYVKISFRTHDACYWQDDIYIGSPQGAYVYTRDGKLKALVHKNKLFGYRIDDIDYNEKRNELYFASLGQGLIVYDKTTEKVTAITKKDGLFSDIANEVHIENENEIWVCTNSGLNKISFGADGKYTLTGLKSSDGLLNDGISDVEILNDRVWIASKKGLVYAPKALFAASENKTDYLLRIKQVLVNEKEAGLESLKGLSYDENRIELNFEAVSLKSEGRLVYHYKLEGLDTKWYSTKNRKVTFSSLPYGDYVFKIAAQDPDALQKANFLEIPIHIKAPFWKEAWFIVVSVIMLLCIVYFFFKLRVFSYNKDITRELLRILVKKIKRKENYFVFKESGRDIRIKTDTILYVKSSGNYIEVVTESKTYVVRCKIGDFIAATPDSLEYLRIHRSYIVRIDKVDTKSKTEVVVRGEKLPVSASYDDAIDNLIF</sequence>
<feature type="transmembrane region" description="Helical" evidence="2">
    <location>
        <begin position="715"/>
        <end position="733"/>
    </location>
</feature>
<dbReference type="Gene3D" id="2.130.10.10">
    <property type="entry name" value="YVTN repeat-like/Quinoprotein amine dehydrogenase"/>
    <property type="match status" value="2"/>
</dbReference>
<feature type="domain" description="HTH LytTR-type" evidence="3">
    <location>
        <begin position="763"/>
        <end position="852"/>
    </location>
</feature>
<dbReference type="InterPro" id="IPR007492">
    <property type="entry name" value="LytTR_DNA-bd_dom"/>
</dbReference>
<dbReference type="Proteomes" id="UP000555003">
    <property type="component" value="Unassembled WGS sequence"/>
</dbReference>
<dbReference type="Pfam" id="PF07495">
    <property type="entry name" value="Y_Y_Y"/>
    <property type="match status" value="1"/>
</dbReference>
<dbReference type="InterPro" id="IPR011110">
    <property type="entry name" value="Reg_prop"/>
</dbReference>
<dbReference type="InterPro" id="IPR013783">
    <property type="entry name" value="Ig-like_fold"/>
</dbReference>
<dbReference type="PANTHER" id="PTHR43547">
    <property type="entry name" value="TWO-COMPONENT HISTIDINE KINASE"/>
    <property type="match status" value="1"/>
</dbReference>
<dbReference type="SUPFAM" id="SSF82171">
    <property type="entry name" value="DPP6 N-terminal domain-like"/>
    <property type="match status" value="1"/>
</dbReference>
<evidence type="ECO:0000259" key="3">
    <source>
        <dbReference type="PROSITE" id="PS50930"/>
    </source>
</evidence>